<dbReference type="Pfam" id="PF04143">
    <property type="entry name" value="Sulf_transp"/>
    <property type="match status" value="1"/>
</dbReference>
<name>A0A383B4D3_9ZZZZ</name>
<keyword evidence="1" id="KW-1133">Transmembrane helix</keyword>
<dbReference type="InterPro" id="IPR007272">
    <property type="entry name" value="Sulf_transp_TsuA/YedE"/>
</dbReference>
<feature type="non-terminal residue" evidence="2">
    <location>
        <position position="141"/>
    </location>
</feature>
<feature type="transmembrane region" description="Helical" evidence="1">
    <location>
        <begin position="18"/>
        <end position="35"/>
    </location>
</feature>
<feature type="transmembrane region" description="Helical" evidence="1">
    <location>
        <begin position="118"/>
        <end position="140"/>
    </location>
</feature>
<keyword evidence="1" id="KW-0472">Membrane</keyword>
<dbReference type="AlphaFoldDB" id="A0A383B4D3"/>
<keyword evidence="1" id="KW-0812">Transmembrane</keyword>
<feature type="transmembrane region" description="Helical" evidence="1">
    <location>
        <begin position="78"/>
        <end position="98"/>
    </location>
</feature>
<evidence type="ECO:0000256" key="1">
    <source>
        <dbReference type="SAM" id="Phobius"/>
    </source>
</evidence>
<gene>
    <name evidence="2" type="ORF">METZ01_LOCUS467831</name>
</gene>
<proteinExistence type="predicted"/>
<reference evidence="2" key="1">
    <citation type="submission" date="2018-05" db="EMBL/GenBank/DDBJ databases">
        <authorList>
            <person name="Lanie J.A."/>
            <person name="Ng W.-L."/>
            <person name="Kazmierczak K.M."/>
            <person name="Andrzejewski T.M."/>
            <person name="Davidsen T.M."/>
            <person name="Wayne K.J."/>
            <person name="Tettelin H."/>
            <person name="Glass J.I."/>
            <person name="Rusch D."/>
            <person name="Podicherti R."/>
            <person name="Tsui H.-C.T."/>
            <person name="Winkler M.E."/>
        </authorList>
    </citation>
    <scope>NUCLEOTIDE SEQUENCE</scope>
</reference>
<dbReference type="EMBL" id="UINC01197470">
    <property type="protein sequence ID" value="SVE14977.1"/>
    <property type="molecule type" value="Genomic_DNA"/>
</dbReference>
<feature type="transmembrane region" description="Helical" evidence="1">
    <location>
        <begin position="41"/>
        <end position="57"/>
    </location>
</feature>
<sequence>MQPANRIDRPPEGISKQSMVAAVVILGAGIVAVIMSRTEAILAPLWLLGIMAGFTLQRSRFCFASAFRDLFLFGNSRIMKGIIVGLGIATFGFAIIMYNEVPFPSFGVIPQQANVLPVGISTVTAGLMFGFGMVISGGCVS</sequence>
<protein>
    <submittedName>
        <fullName evidence="2">Uncharacterized protein</fullName>
    </submittedName>
</protein>
<accession>A0A383B4D3</accession>
<organism evidence="2">
    <name type="scientific">marine metagenome</name>
    <dbReference type="NCBI Taxonomy" id="408172"/>
    <lineage>
        <taxon>unclassified sequences</taxon>
        <taxon>metagenomes</taxon>
        <taxon>ecological metagenomes</taxon>
    </lineage>
</organism>
<evidence type="ECO:0000313" key="2">
    <source>
        <dbReference type="EMBL" id="SVE14977.1"/>
    </source>
</evidence>